<dbReference type="GO" id="GO:0006777">
    <property type="term" value="P:Mo-molybdopterin cofactor biosynthetic process"/>
    <property type="evidence" value="ECO:0007669"/>
    <property type="project" value="UniProtKB-KW"/>
</dbReference>
<dbReference type="PANTHER" id="PTHR43764">
    <property type="entry name" value="MOLYBDENUM COFACTOR BIOSYNTHESIS"/>
    <property type="match status" value="1"/>
</dbReference>
<evidence type="ECO:0000256" key="1">
    <source>
        <dbReference type="ARBA" id="ARBA00005046"/>
    </source>
</evidence>
<comment type="pathway">
    <text evidence="1">Cofactor biosynthesis; molybdopterin biosynthesis.</text>
</comment>
<sequence length="167" mass="18420">MMRIAILTSSDAGARGEREDLSGQKLIQWARQLGDVEDVKLLPDEPELLEEQLWQWVRRGFDLVLTTGSTGLGPRDVLPEVTRQVIDREIPGMAEAMRAESLKHTPFGMLSRQVVGLAEKTLIINFPGSPQAIDELWPVVSPVVPHIVDLINGHTRHAESGEMTGPG</sequence>
<reference evidence="4 5" key="1">
    <citation type="journal article" date="2014" name="BMC Genomics">
        <title>Comparison of environmental and isolate Sulfobacillus genomes reveals diverse carbon, sulfur, nitrogen, and hydrogen metabolisms.</title>
        <authorList>
            <person name="Justice N.B."/>
            <person name="Norman A."/>
            <person name="Brown C.T."/>
            <person name="Singh A."/>
            <person name="Thomas B.C."/>
            <person name="Banfield J.F."/>
        </authorList>
    </citation>
    <scope>NUCLEOTIDE SEQUENCE [LARGE SCALE GENOMIC DNA]</scope>
    <source>
        <strain evidence="4">AMDSBA3</strain>
    </source>
</reference>
<proteinExistence type="predicted"/>
<accession>A0A2T2WGA1</accession>
<organism evidence="4 5">
    <name type="scientific">Sulfobacillus acidophilus</name>
    <dbReference type="NCBI Taxonomy" id="53633"/>
    <lineage>
        <taxon>Bacteria</taxon>
        <taxon>Bacillati</taxon>
        <taxon>Bacillota</taxon>
        <taxon>Clostridia</taxon>
        <taxon>Eubacteriales</taxon>
        <taxon>Clostridiales Family XVII. Incertae Sedis</taxon>
        <taxon>Sulfobacillus</taxon>
    </lineage>
</organism>
<name>A0A2T2WGA1_9FIRM</name>
<dbReference type="PANTHER" id="PTHR43764:SF1">
    <property type="entry name" value="MOLYBDOPTERIN MOLYBDOTRANSFERASE"/>
    <property type="match status" value="1"/>
</dbReference>
<dbReference type="InterPro" id="IPR036425">
    <property type="entry name" value="MoaB/Mog-like_dom_sf"/>
</dbReference>
<protein>
    <submittedName>
        <fullName evidence="4">Molybdenum cofactor biosynthesis protein</fullName>
    </submittedName>
</protein>
<comment type="caution">
    <text evidence="4">The sequence shown here is derived from an EMBL/GenBank/DDBJ whole genome shotgun (WGS) entry which is preliminary data.</text>
</comment>
<evidence type="ECO:0000313" key="4">
    <source>
        <dbReference type="EMBL" id="PSR21277.1"/>
    </source>
</evidence>
<dbReference type="AlphaFoldDB" id="A0A2T2WGA1"/>
<dbReference type="NCBIfam" id="TIGR00177">
    <property type="entry name" value="molyb_syn"/>
    <property type="match status" value="1"/>
</dbReference>
<keyword evidence="2" id="KW-0501">Molybdenum cofactor biosynthesis</keyword>
<dbReference type="CDD" id="cd00886">
    <property type="entry name" value="MogA_MoaB"/>
    <property type="match status" value="1"/>
</dbReference>
<feature type="domain" description="MoaB/Mog" evidence="3">
    <location>
        <begin position="5"/>
        <end position="147"/>
    </location>
</feature>
<dbReference type="InterPro" id="IPR051920">
    <property type="entry name" value="MPT_Adenylyltrnsfr/MoaC-Rel"/>
</dbReference>
<dbReference type="InterPro" id="IPR001453">
    <property type="entry name" value="MoaB/Mog_dom"/>
</dbReference>
<dbReference type="Gene3D" id="3.40.980.10">
    <property type="entry name" value="MoaB/Mog-like domain"/>
    <property type="match status" value="1"/>
</dbReference>
<evidence type="ECO:0000256" key="2">
    <source>
        <dbReference type="ARBA" id="ARBA00023150"/>
    </source>
</evidence>
<evidence type="ECO:0000259" key="3">
    <source>
        <dbReference type="SMART" id="SM00852"/>
    </source>
</evidence>
<dbReference type="Pfam" id="PF00994">
    <property type="entry name" value="MoCF_biosynth"/>
    <property type="match status" value="1"/>
</dbReference>
<evidence type="ECO:0000313" key="5">
    <source>
        <dbReference type="Proteomes" id="UP000241848"/>
    </source>
</evidence>
<dbReference type="Proteomes" id="UP000241848">
    <property type="component" value="Unassembled WGS sequence"/>
</dbReference>
<dbReference type="SUPFAM" id="SSF53218">
    <property type="entry name" value="Molybdenum cofactor biosynthesis proteins"/>
    <property type="match status" value="1"/>
</dbReference>
<dbReference type="SMART" id="SM00852">
    <property type="entry name" value="MoCF_biosynth"/>
    <property type="match status" value="1"/>
</dbReference>
<dbReference type="EMBL" id="PXYV01000038">
    <property type="protein sequence ID" value="PSR21277.1"/>
    <property type="molecule type" value="Genomic_DNA"/>
</dbReference>
<gene>
    <name evidence="4" type="ORF">C7B45_11460</name>
</gene>